<proteinExistence type="predicted"/>
<protein>
    <submittedName>
        <fullName evidence="2">Uncharacterized protein</fullName>
    </submittedName>
</protein>
<dbReference type="EMBL" id="AMBO01000144">
    <property type="protein sequence ID" value="EKD05114.1"/>
    <property type="molecule type" value="Genomic_DNA"/>
</dbReference>
<sequence>MFRWLRRKPSKTPSEPAVPTDIEEDHIVEVVPEQHKVASPRLQSVYLSPSERNLYLASLAGLEKPTPSLPLWSEPAPKIPELNYPTPIPTPMLPNIPSPKPRRPRLSGITPVSFGPRGHALLTLSGNGELRFVGFNKETILAAEKHLSSWHLGVEGRSRLPEDGGVWRIVLKGRVWRVKGNKELHAFHHPGPARVDRGRTHGSRSGQVPDRISIIYPPDGVSGKLIDPVRNAILEASPPIDKTSSFTAFKEAAKRTSQSSVRRSSASRSSTDTGGSGATGDSGSTEQSARDPTTIIKLEGWVHPNVYRFWLAGMSRWSISKSVILNNISSLDPLLSTPRARPTTIRENLPDEPLMFSYDGPSSHPDSDGEMPPPNILSTLDFGSDSPTSRYATPDSGAGRREQTIEGALTSAGSGGFDMPGGFQPLELGSLPQAVDMSARPSIDTIKSWATTVNTSQVNSPGRPCSPVLTPRSSLDPLAWGAQRKRAGTPVAMVREGSHSPEPPSSFEARRRPQPISPLVYNAVGSAPDLQHVTVSDLTRQTSDSSRSSRTTFESSVQSHGSYRWEREGWPAAREPGHGSEHRQSREHNGRRESREHRDVRELRERERQERRHSRHTSNGSASSKDKGKARANGTPEPIREPNRTPGSRRTRTSMVMSETA</sequence>
<feature type="compositionally biased region" description="Basic residues" evidence="1">
    <location>
        <begin position="1"/>
        <end position="10"/>
    </location>
</feature>
<dbReference type="HOGENOM" id="CLU_415143_0_0_1"/>
<feature type="compositionally biased region" description="Low complexity" evidence="1">
    <location>
        <begin position="536"/>
        <end position="556"/>
    </location>
</feature>
<feature type="region of interest" description="Disordered" evidence="1">
    <location>
        <begin position="344"/>
        <end position="401"/>
    </location>
</feature>
<comment type="caution">
    <text evidence="2">The sequence shown here is derived from an EMBL/GenBank/DDBJ whole genome shotgun (WGS) entry which is preliminary data.</text>
</comment>
<feature type="region of interest" description="Disordered" evidence="1">
    <location>
        <begin position="1"/>
        <end position="23"/>
    </location>
</feature>
<feature type="region of interest" description="Disordered" evidence="1">
    <location>
        <begin position="251"/>
        <end position="290"/>
    </location>
</feature>
<dbReference type="InParanoid" id="K1WWM4"/>
<evidence type="ECO:0000313" key="3">
    <source>
        <dbReference type="Proteomes" id="UP000006757"/>
    </source>
</evidence>
<dbReference type="AlphaFoldDB" id="K1WWM4"/>
<name>K1WWM4_TRIAC</name>
<accession>K1WWM4</accession>
<evidence type="ECO:0000313" key="2">
    <source>
        <dbReference type="EMBL" id="EKD05114.1"/>
    </source>
</evidence>
<feature type="compositionally biased region" description="Low complexity" evidence="1">
    <location>
        <begin position="255"/>
        <end position="273"/>
    </location>
</feature>
<dbReference type="eggNOG" id="ENOG502RB6W">
    <property type="taxonomic scope" value="Eukaryota"/>
</dbReference>
<keyword evidence="3" id="KW-1185">Reference proteome</keyword>
<feature type="region of interest" description="Disordered" evidence="1">
    <location>
        <begin position="188"/>
        <end position="213"/>
    </location>
</feature>
<dbReference type="OrthoDB" id="2596799at2759"/>
<feature type="region of interest" description="Disordered" evidence="1">
    <location>
        <begin position="479"/>
        <end position="512"/>
    </location>
</feature>
<evidence type="ECO:0000256" key="1">
    <source>
        <dbReference type="SAM" id="MobiDB-lite"/>
    </source>
</evidence>
<feature type="compositionally biased region" description="Basic and acidic residues" evidence="1">
    <location>
        <begin position="563"/>
        <end position="610"/>
    </location>
</feature>
<gene>
    <name evidence="2" type="ORF">A1Q2_00580</name>
</gene>
<reference evidence="2 3" key="1">
    <citation type="journal article" date="2012" name="Eukaryot. Cell">
        <title>Genome sequence of the Trichosporon asahii environmental strain CBS 8904.</title>
        <authorList>
            <person name="Yang R.Y."/>
            <person name="Li H.T."/>
            <person name="Zhu H."/>
            <person name="Zhou G.P."/>
            <person name="Wang M."/>
            <person name="Wang L."/>
        </authorList>
    </citation>
    <scope>NUCLEOTIDE SEQUENCE [LARGE SCALE GENOMIC DNA]</scope>
    <source>
        <strain evidence="2 3">CBS 8904</strain>
    </source>
</reference>
<feature type="region of interest" description="Disordered" evidence="1">
    <location>
        <begin position="532"/>
        <end position="661"/>
    </location>
</feature>
<dbReference type="STRING" id="1220162.K1WWM4"/>
<organism evidence="2 3">
    <name type="scientific">Trichosporon asahii var. asahii (strain CBS 8904)</name>
    <name type="common">Yeast</name>
    <dbReference type="NCBI Taxonomy" id="1220162"/>
    <lineage>
        <taxon>Eukaryota</taxon>
        <taxon>Fungi</taxon>
        <taxon>Dikarya</taxon>
        <taxon>Basidiomycota</taxon>
        <taxon>Agaricomycotina</taxon>
        <taxon>Tremellomycetes</taxon>
        <taxon>Trichosporonales</taxon>
        <taxon>Trichosporonaceae</taxon>
        <taxon>Trichosporon</taxon>
    </lineage>
</organism>
<dbReference type="Proteomes" id="UP000006757">
    <property type="component" value="Unassembled WGS sequence"/>
</dbReference>